<dbReference type="InterPro" id="IPR000620">
    <property type="entry name" value="EamA_dom"/>
</dbReference>
<keyword evidence="5 6" id="KW-0472">Membrane</keyword>
<evidence type="ECO:0000259" key="7">
    <source>
        <dbReference type="Pfam" id="PF00892"/>
    </source>
</evidence>
<feature type="transmembrane region" description="Helical" evidence="6">
    <location>
        <begin position="98"/>
        <end position="115"/>
    </location>
</feature>
<feature type="transmembrane region" description="Helical" evidence="6">
    <location>
        <begin position="230"/>
        <end position="248"/>
    </location>
</feature>
<keyword evidence="4 6" id="KW-1133">Transmembrane helix</keyword>
<dbReference type="EMBL" id="VJMG01000063">
    <property type="protein sequence ID" value="TRL35678.1"/>
    <property type="molecule type" value="Genomic_DNA"/>
</dbReference>
<dbReference type="InterPro" id="IPR037185">
    <property type="entry name" value="EmrE-like"/>
</dbReference>
<evidence type="ECO:0000313" key="8">
    <source>
        <dbReference type="EMBL" id="TRL35678.1"/>
    </source>
</evidence>
<feature type="transmembrane region" description="Helical" evidence="6">
    <location>
        <begin position="61"/>
        <end position="77"/>
    </location>
</feature>
<evidence type="ECO:0000256" key="1">
    <source>
        <dbReference type="ARBA" id="ARBA00004141"/>
    </source>
</evidence>
<protein>
    <submittedName>
        <fullName evidence="8">DMT family transporter</fullName>
    </submittedName>
</protein>
<evidence type="ECO:0000313" key="9">
    <source>
        <dbReference type="Proteomes" id="UP000316801"/>
    </source>
</evidence>
<gene>
    <name evidence="8" type="ORF">FNA46_19620</name>
</gene>
<feature type="domain" description="EamA" evidence="7">
    <location>
        <begin position="31"/>
        <end position="162"/>
    </location>
</feature>
<dbReference type="PANTHER" id="PTHR22911:SF6">
    <property type="entry name" value="SOLUTE CARRIER FAMILY 35 MEMBER G1"/>
    <property type="match status" value="1"/>
</dbReference>
<evidence type="ECO:0000256" key="6">
    <source>
        <dbReference type="SAM" id="Phobius"/>
    </source>
</evidence>
<feature type="transmembrane region" description="Helical" evidence="6">
    <location>
        <begin position="201"/>
        <end position="224"/>
    </location>
</feature>
<dbReference type="RefSeq" id="WP_143126906.1">
    <property type="nucleotide sequence ID" value="NZ_VJMG01000063.1"/>
</dbReference>
<keyword evidence="3 6" id="KW-0812">Transmembrane</keyword>
<feature type="transmembrane region" description="Helical" evidence="6">
    <location>
        <begin position="260"/>
        <end position="279"/>
    </location>
</feature>
<dbReference type="SUPFAM" id="SSF103481">
    <property type="entry name" value="Multidrug resistance efflux transporter EmrE"/>
    <property type="match status" value="2"/>
</dbReference>
<evidence type="ECO:0000256" key="3">
    <source>
        <dbReference type="ARBA" id="ARBA00022692"/>
    </source>
</evidence>
<dbReference type="GO" id="GO:0016020">
    <property type="term" value="C:membrane"/>
    <property type="evidence" value="ECO:0007669"/>
    <property type="project" value="UniProtKB-SubCell"/>
</dbReference>
<feature type="transmembrane region" description="Helical" evidence="6">
    <location>
        <begin position="121"/>
        <end position="139"/>
    </location>
</feature>
<name>A0A549T1G4_9HYPH</name>
<evidence type="ECO:0000256" key="5">
    <source>
        <dbReference type="ARBA" id="ARBA00023136"/>
    </source>
</evidence>
<comment type="caution">
    <text evidence="8">The sequence shown here is derived from an EMBL/GenBank/DDBJ whole genome shotgun (WGS) entry which is preliminary data.</text>
</comment>
<evidence type="ECO:0000256" key="4">
    <source>
        <dbReference type="ARBA" id="ARBA00022989"/>
    </source>
</evidence>
<proteinExistence type="inferred from homology"/>
<feature type="domain" description="EamA" evidence="7">
    <location>
        <begin position="175"/>
        <end position="297"/>
    </location>
</feature>
<comment type="subcellular location">
    <subcellularLocation>
        <location evidence="1">Membrane</location>
        <topology evidence="1">Multi-pass membrane protein</topology>
    </subcellularLocation>
</comment>
<reference evidence="8 9" key="1">
    <citation type="submission" date="2019-07" db="EMBL/GenBank/DDBJ databases">
        <title>Ln-dependent methylotrophs.</title>
        <authorList>
            <person name="Tani A."/>
        </authorList>
    </citation>
    <scope>NUCLEOTIDE SEQUENCE [LARGE SCALE GENOMIC DNA]</scope>
    <source>
        <strain evidence="8 9">SM12</strain>
    </source>
</reference>
<feature type="transmembrane region" description="Helical" evidence="6">
    <location>
        <begin position="171"/>
        <end position="189"/>
    </location>
</feature>
<sequence>MAALTASPSSAAKAASVAASLEGQGINKGRAAVMMLVAVTLFACLDSSAKMASRELPAIETVWFRFAIHFVLVALVLNPWRAPEAWRTKQPRLQTLRALIQIVCTGLNFLALSQLQIAQTLSIQFTGPAFITLLSIFWLGEKVGRYRWTAIGVSFLGVLVITRPAPGSIEPAFGIILLSVIIGASYSIMTRRLAGTESPGSMLLIMAALPAAILTPLIPFVFVWPAHPETWIALFGAGFFGALSHYFYIQAHRFAPASFLAPLQYFQFLAVLILGFVFFGDIPTLWTFAGALILIGSGLYIWHRERVIARRARDEVSRSDQ</sequence>
<comment type="similarity">
    <text evidence="2">Belongs to the drug/metabolite transporter (DMT) superfamily. 10 TMS drug/metabolite exporter (DME) (TC 2.A.7.3) family.</text>
</comment>
<dbReference type="AlphaFoldDB" id="A0A549T1G4"/>
<dbReference type="Proteomes" id="UP000316801">
    <property type="component" value="Unassembled WGS sequence"/>
</dbReference>
<feature type="transmembrane region" description="Helical" evidence="6">
    <location>
        <begin position="146"/>
        <end position="165"/>
    </location>
</feature>
<keyword evidence="9" id="KW-1185">Reference proteome</keyword>
<dbReference type="Pfam" id="PF00892">
    <property type="entry name" value="EamA"/>
    <property type="match status" value="2"/>
</dbReference>
<organism evidence="8 9">
    <name type="scientific">Rhizobium straminoryzae</name>
    <dbReference type="NCBI Taxonomy" id="1387186"/>
    <lineage>
        <taxon>Bacteria</taxon>
        <taxon>Pseudomonadati</taxon>
        <taxon>Pseudomonadota</taxon>
        <taxon>Alphaproteobacteria</taxon>
        <taxon>Hyphomicrobiales</taxon>
        <taxon>Rhizobiaceae</taxon>
        <taxon>Rhizobium/Agrobacterium group</taxon>
        <taxon>Rhizobium</taxon>
    </lineage>
</organism>
<dbReference type="PANTHER" id="PTHR22911">
    <property type="entry name" value="ACYL-MALONYL CONDENSING ENZYME-RELATED"/>
    <property type="match status" value="1"/>
</dbReference>
<evidence type="ECO:0000256" key="2">
    <source>
        <dbReference type="ARBA" id="ARBA00009853"/>
    </source>
</evidence>
<accession>A0A549T1G4</accession>
<feature type="transmembrane region" description="Helical" evidence="6">
    <location>
        <begin position="285"/>
        <end position="303"/>
    </location>
</feature>